<name>A0A7W9FLM1_9HYPH</name>
<dbReference type="Pfam" id="PF00583">
    <property type="entry name" value="Acetyltransf_1"/>
    <property type="match status" value="1"/>
</dbReference>
<evidence type="ECO:0000256" key="1">
    <source>
        <dbReference type="ARBA" id="ARBA00022679"/>
    </source>
</evidence>
<dbReference type="PANTHER" id="PTHR43877:SF1">
    <property type="entry name" value="ACETYLTRANSFERASE"/>
    <property type="match status" value="1"/>
</dbReference>
<organism evidence="4 5">
    <name type="scientific">Prosthecomicrobium pneumaticum</name>
    <dbReference type="NCBI Taxonomy" id="81895"/>
    <lineage>
        <taxon>Bacteria</taxon>
        <taxon>Pseudomonadati</taxon>
        <taxon>Pseudomonadota</taxon>
        <taxon>Alphaproteobacteria</taxon>
        <taxon>Hyphomicrobiales</taxon>
        <taxon>Kaistiaceae</taxon>
        <taxon>Prosthecomicrobium</taxon>
    </lineage>
</organism>
<dbReference type="InterPro" id="IPR016181">
    <property type="entry name" value="Acyl_CoA_acyltransferase"/>
</dbReference>
<dbReference type="PANTHER" id="PTHR43877">
    <property type="entry name" value="AMINOALKYLPHOSPHONATE N-ACETYLTRANSFERASE-RELATED-RELATED"/>
    <property type="match status" value="1"/>
</dbReference>
<dbReference type="GO" id="GO:0016747">
    <property type="term" value="F:acyltransferase activity, transferring groups other than amino-acyl groups"/>
    <property type="evidence" value="ECO:0007669"/>
    <property type="project" value="InterPro"/>
</dbReference>
<dbReference type="InterPro" id="IPR000182">
    <property type="entry name" value="GNAT_dom"/>
</dbReference>
<keyword evidence="2" id="KW-0012">Acyltransferase</keyword>
<proteinExistence type="predicted"/>
<dbReference type="AlphaFoldDB" id="A0A7W9FLM1"/>
<dbReference type="Gene3D" id="3.40.630.30">
    <property type="match status" value="1"/>
</dbReference>
<feature type="domain" description="N-acetyltransferase" evidence="3">
    <location>
        <begin position="4"/>
        <end position="156"/>
    </location>
</feature>
<dbReference type="Proteomes" id="UP000523821">
    <property type="component" value="Unassembled WGS sequence"/>
</dbReference>
<dbReference type="InterPro" id="IPR050832">
    <property type="entry name" value="Bact_Acetyltransf"/>
</dbReference>
<evidence type="ECO:0000313" key="4">
    <source>
        <dbReference type="EMBL" id="MBB5752942.1"/>
    </source>
</evidence>
<accession>A0A7W9FLM1</accession>
<dbReference type="PROSITE" id="PS51186">
    <property type="entry name" value="GNAT"/>
    <property type="match status" value="1"/>
</dbReference>
<evidence type="ECO:0000256" key="2">
    <source>
        <dbReference type="ARBA" id="ARBA00023315"/>
    </source>
</evidence>
<reference evidence="4 5" key="1">
    <citation type="submission" date="2020-08" db="EMBL/GenBank/DDBJ databases">
        <title>Genomic Encyclopedia of Type Strains, Phase IV (KMG-IV): sequencing the most valuable type-strain genomes for metagenomic binning, comparative biology and taxonomic classification.</title>
        <authorList>
            <person name="Goeker M."/>
        </authorList>
    </citation>
    <scope>NUCLEOTIDE SEQUENCE [LARGE SCALE GENOMIC DNA]</scope>
    <source>
        <strain evidence="4 5">DSM 16268</strain>
    </source>
</reference>
<protein>
    <submittedName>
        <fullName evidence="4">GNAT superfamily N-acetyltransferase</fullName>
    </submittedName>
</protein>
<keyword evidence="1 4" id="KW-0808">Transferase</keyword>
<dbReference type="SUPFAM" id="SSF55729">
    <property type="entry name" value="Acyl-CoA N-acyltransferases (Nat)"/>
    <property type="match status" value="1"/>
</dbReference>
<evidence type="ECO:0000313" key="5">
    <source>
        <dbReference type="Proteomes" id="UP000523821"/>
    </source>
</evidence>
<gene>
    <name evidence="4" type="ORF">GGQ63_001996</name>
</gene>
<dbReference type="CDD" id="cd04301">
    <property type="entry name" value="NAT_SF"/>
    <property type="match status" value="1"/>
</dbReference>
<comment type="caution">
    <text evidence="4">The sequence shown here is derived from an EMBL/GenBank/DDBJ whole genome shotgun (WGS) entry which is preliminary data.</text>
</comment>
<dbReference type="EMBL" id="JACHOO010000003">
    <property type="protein sequence ID" value="MBB5752942.1"/>
    <property type="molecule type" value="Genomic_DNA"/>
</dbReference>
<evidence type="ECO:0000259" key="3">
    <source>
        <dbReference type="PROSITE" id="PS51186"/>
    </source>
</evidence>
<sequence>MADLAVRLARKADLPAVLALYAQPDFNDGRVVSLEEAEAILARFAAYPDYGLYVAEAEGTVVGTFCLLVLDNIAHWGTPAGLVESVVVSTAHQGRGVGRAMMRAAFRIAEQKGCYKVALSSGLRATRAHGFYEGLGFERYGYSFRLDPPFDKEVAA</sequence>
<dbReference type="RefSeq" id="WP_183855200.1">
    <property type="nucleotide sequence ID" value="NZ_JACHOO010000003.1"/>
</dbReference>
<keyword evidence="5" id="KW-1185">Reference proteome</keyword>